<dbReference type="Proteomes" id="UP000239204">
    <property type="component" value="Unassembled WGS sequence"/>
</dbReference>
<accession>A0A2S7AFM0</accession>
<protein>
    <submittedName>
        <fullName evidence="1">Uncharacterized protein</fullName>
    </submittedName>
</protein>
<sequence>MDSTMFRHIGRYRLTAHTAPVDGVFAPEILVSLNDGITLYGNRRDMRFDTQLAAHHYARQWMSRCTITSTGILESA</sequence>
<dbReference type="EMBL" id="MIGY01000002">
    <property type="protein sequence ID" value="PPU08545.1"/>
    <property type="molecule type" value="Genomic_DNA"/>
</dbReference>
<evidence type="ECO:0000313" key="2">
    <source>
        <dbReference type="Proteomes" id="UP000239204"/>
    </source>
</evidence>
<comment type="caution">
    <text evidence="1">The sequence shown here is derived from an EMBL/GenBank/DDBJ whole genome shotgun (WGS) entry which is preliminary data.</text>
</comment>
<name>A0A2S7AFM0_9XANT</name>
<reference evidence="1 2" key="1">
    <citation type="submission" date="2016-08" db="EMBL/GenBank/DDBJ databases">
        <title>Evolution of the type three secretion system and type three effector repertoires in Xanthomonas.</title>
        <authorList>
            <person name="Merda D."/>
            <person name="Briand M."/>
            <person name="Bosis E."/>
            <person name="Rousseau C."/>
            <person name="Portier P."/>
            <person name="Jacques M.-A."/>
            <person name="Fischer-Le Saux M."/>
        </authorList>
    </citation>
    <scope>NUCLEOTIDE SEQUENCE [LARGE SCALE GENOMIC DNA]</scope>
    <source>
        <strain evidence="1 2">CFBP 7645</strain>
    </source>
</reference>
<gene>
    <name evidence="1" type="ORF">XarjCFBP7645_10080</name>
</gene>
<dbReference type="AlphaFoldDB" id="A0A2S7AFM0"/>
<evidence type="ECO:0000313" key="1">
    <source>
        <dbReference type="EMBL" id="PPU08545.1"/>
    </source>
</evidence>
<organism evidence="1 2">
    <name type="scientific">Xanthomonas arboricola</name>
    <dbReference type="NCBI Taxonomy" id="56448"/>
    <lineage>
        <taxon>Bacteria</taxon>
        <taxon>Pseudomonadati</taxon>
        <taxon>Pseudomonadota</taxon>
        <taxon>Gammaproteobacteria</taxon>
        <taxon>Lysobacterales</taxon>
        <taxon>Lysobacteraceae</taxon>
        <taxon>Xanthomonas</taxon>
    </lineage>
</organism>
<proteinExistence type="predicted"/>